<feature type="domain" description="Ubiquitin-like modifier-activating enzyme Atg7 N-terminal" evidence="2">
    <location>
        <begin position="8"/>
        <end position="91"/>
    </location>
</feature>
<evidence type="ECO:0000313" key="5">
    <source>
        <dbReference type="WBParaSite" id="SBAD_0000114501-mRNA-1"/>
    </source>
</evidence>
<dbReference type="InterPro" id="IPR000594">
    <property type="entry name" value="ThiF_NAD_FAD-bd"/>
</dbReference>
<name>A0A183IBW4_9BILA</name>
<dbReference type="Gene3D" id="3.40.140.100">
    <property type="entry name" value="Ubiquitin-like modifier-activating enzyme ATG7 C-terminal domain"/>
    <property type="match status" value="1"/>
</dbReference>
<dbReference type="GO" id="GO:0000045">
    <property type="term" value="P:autophagosome assembly"/>
    <property type="evidence" value="ECO:0007669"/>
    <property type="project" value="TreeGrafter"/>
</dbReference>
<dbReference type="EMBL" id="UZAM01006711">
    <property type="protein sequence ID" value="VDO93225.1"/>
    <property type="molecule type" value="Genomic_DNA"/>
</dbReference>
<reference evidence="5" key="1">
    <citation type="submission" date="2016-06" db="UniProtKB">
        <authorList>
            <consortium name="WormBaseParasite"/>
        </authorList>
    </citation>
    <scope>IDENTIFICATION</scope>
</reference>
<feature type="domain" description="THIF-type NAD/FAD binding fold" evidence="1">
    <location>
        <begin position="190"/>
        <end position="413"/>
    </location>
</feature>
<dbReference type="GO" id="GO:0019778">
    <property type="term" value="F:Atg12 activating enzyme activity"/>
    <property type="evidence" value="ECO:0007669"/>
    <property type="project" value="TreeGrafter"/>
</dbReference>
<dbReference type="OrthoDB" id="338614at2759"/>
<gene>
    <name evidence="3" type="ORF">SBAD_LOCUS1108</name>
</gene>
<evidence type="ECO:0000313" key="3">
    <source>
        <dbReference type="EMBL" id="VDO93225.1"/>
    </source>
</evidence>
<evidence type="ECO:0000313" key="4">
    <source>
        <dbReference type="Proteomes" id="UP000270296"/>
    </source>
</evidence>
<dbReference type="Pfam" id="PF16420">
    <property type="entry name" value="ATG7_N"/>
    <property type="match status" value="1"/>
</dbReference>
<dbReference type="PANTHER" id="PTHR10953:SF3">
    <property type="entry name" value="UBIQUITIN-LIKE MODIFIER-ACTIVATING ENZYME ATG7"/>
    <property type="match status" value="1"/>
</dbReference>
<dbReference type="PANTHER" id="PTHR10953">
    <property type="entry name" value="UBIQUITIN-ACTIVATING ENZYME E1"/>
    <property type="match status" value="1"/>
</dbReference>
<dbReference type="Gene3D" id="3.40.50.720">
    <property type="entry name" value="NAD(P)-binding Rossmann-like Domain"/>
    <property type="match status" value="1"/>
</dbReference>
<dbReference type="InterPro" id="IPR035985">
    <property type="entry name" value="Ubiquitin-activating_enz"/>
</dbReference>
<proteinExistence type="predicted"/>
<reference evidence="3 4" key="2">
    <citation type="submission" date="2018-11" db="EMBL/GenBank/DDBJ databases">
        <authorList>
            <consortium name="Pathogen Informatics"/>
        </authorList>
    </citation>
    <scope>NUCLEOTIDE SEQUENCE [LARGE SCALE GENOMIC DNA]</scope>
</reference>
<dbReference type="InterPro" id="IPR032197">
    <property type="entry name" value="Atg7_N"/>
</dbReference>
<evidence type="ECO:0000259" key="2">
    <source>
        <dbReference type="Pfam" id="PF16420"/>
    </source>
</evidence>
<sequence length="527" mass="58707">MAKEVLTLQFVPFCSFIDPAFWYSLSKLKLESLRLDESPVPAWGFFANCTLDKYPGSNTFISHGTVHVLNTLDKFKEIDKNAIIDSVGKMLLISFCDPSNQSDRPGWPLRNLLALWKNRLDCNHSLVLDVAYDRPEECTGDEGTHVLDNIKTVGWEKDKFGRFSSQHVDLSSAMDPKKLSEEAVRLNLHLMRWRLVPELNLDIVKDNSCLLFGAGTLGCNVARLLSAWGCNKISFIDDACVSYSNPVRQSLYLNEDCADRKPKCDAAVAAMKAICPNIVSHFAVLTMLLATTSPFHHLVTLWTETLDELVQSHDVLFLLFDTREARWLPAMLGCYYNKIVITVALGFDNYLVMRHGLGGFDLACYFCCDITAPGDSTKGRTLDQQCSVTRPGLSSVAAGNAVELMVSILQHPLKGAAPTAGADNDGNACLGIVPHQIRGYLNRFEQNLHSVERYSACIACSSSVIDRFSKEKTQFVMKVLNEPSLLEEITGLDMLKQTVNYEDLLEINDTDENDDSDQDYVLACSDI</sequence>
<dbReference type="GO" id="GO:0000422">
    <property type="term" value="P:autophagy of mitochondrion"/>
    <property type="evidence" value="ECO:0007669"/>
    <property type="project" value="TreeGrafter"/>
</dbReference>
<protein>
    <submittedName>
        <fullName evidence="5">Ubiquitin-like modifier-activating enzyme ATG7</fullName>
    </submittedName>
</protein>
<dbReference type="InterPro" id="IPR045886">
    <property type="entry name" value="ThiF/MoeB/HesA"/>
</dbReference>
<dbReference type="InterPro" id="IPR042523">
    <property type="entry name" value="Atg7_N_2"/>
</dbReference>
<dbReference type="Proteomes" id="UP000270296">
    <property type="component" value="Unassembled WGS sequence"/>
</dbReference>
<dbReference type="SUPFAM" id="SSF69572">
    <property type="entry name" value="Activating enzymes of the ubiquitin-like proteins"/>
    <property type="match status" value="1"/>
</dbReference>
<dbReference type="GO" id="GO:0032446">
    <property type="term" value="P:protein modification by small protein conjugation"/>
    <property type="evidence" value="ECO:0007669"/>
    <property type="project" value="TreeGrafter"/>
</dbReference>
<dbReference type="AlphaFoldDB" id="A0A183IBW4"/>
<organism evidence="5">
    <name type="scientific">Soboliphyme baturini</name>
    <dbReference type="NCBI Taxonomy" id="241478"/>
    <lineage>
        <taxon>Eukaryota</taxon>
        <taxon>Metazoa</taxon>
        <taxon>Ecdysozoa</taxon>
        <taxon>Nematoda</taxon>
        <taxon>Enoplea</taxon>
        <taxon>Dorylaimia</taxon>
        <taxon>Dioctophymatida</taxon>
        <taxon>Dioctophymatoidea</taxon>
        <taxon>Soboliphymatidae</taxon>
        <taxon>Soboliphyme</taxon>
    </lineage>
</organism>
<dbReference type="GO" id="GO:0006995">
    <property type="term" value="P:cellular response to nitrogen starvation"/>
    <property type="evidence" value="ECO:0007669"/>
    <property type="project" value="TreeGrafter"/>
</dbReference>
<accession>A0A183IBW4</accession>
<dbReference type="GO" id="GO:0000407">
    <property type="term" value="C:phagophore assembly site"/>
    <property type="evidence" value="ECO:0007669"/>
    <property type="project" value="TreeGrafter"/>
</dbReference>
<dbReference type="WBParaSite" id="SBAD_0000114501-mRNA-1">
    <property type="protein sequence ID" value="SBAD_0000114501-mRNA-1"/>
    <property type="gene ID" value="SBAD_0000114501"/>
</dbReference>
<keyword evidence="4" id="KW-1185">Reference proteome</keyword>
<evidence type="ECO:0000259" key="1">
    <source>
        <dbReference type="Pfam" id="PF00899"/>
    </source>
</evidence>
<dbReference type="GO" id="GO:0019779">
    <property type="term" value="F:Atg8 activating enzyme activity"/>
    <property type="evidence" value="ECO:0007669"/>
    <property type="project" value="TreeGrafter"/>
</dbReference>
<dbReference type="Pfam" id="PF00899">
    <property type="entry name" value="ThiF"/>
    <property type="match status" value="1"/>
</dbReference>
<dbReference type="GO" id="GO:0034727">
    <property type="term" value="P:piecemeal microautophagy of the nucleus"/>
    <property type="evidence" value="ECO:0007669"/>
    <property type="project" value="TreeGrafter"/>
</dbReference>